<keyword evidence="6" id="KW-1185">Reference proteome</keyword>
<feature type="compositionally biased region" description="Basic and acidic residues" evidence="3">
    <location>
        <begin position="272"/>
        <end position="290"/>
    </location>
</feature>
<dbReference type="CDD" id="cd22006">
    <property type="entry name" value="HMG-box_AtHMGB6-like_rpt1"/>
    <property type="match status" value="1"/>
</dbReference>
<keyword evidence="2" id="KW-0175">Coiled coil</keyword>
<dbReference type="EMBL" id="OX459119">
    <property type="protein sequence ID" value="CAI9094254.1"/>
    <property type="molecule type" value="Genomic_DNA"/>
</dbReference>
<feature type="region of interest" description="Disordered" evidence="3">
    <location>
        <begin position="388"/>
        <end position="424"/>
    </location>
</feature>
<feature type="coiled-coil region" evidence="2">
    <location>
        <begin position="467"/>
        <end position="494"/>
    </location>
</feature>
<dbReference type="InterPro" id="IPR044601">
    <property type="entry name" value="HMGB6/HMGB13"/>
</dbReference>
<feature type="compositionally biased region" description="Basic and acidic residues" evidence="3">
    <location>
        <begin position="7"/>
        <end position="18"/>
    </location>
</feature>
<dbReference type="GO" id="GO:0003677">
    <property type="term" value="F:DNA binding"/>
    <property type="evidence" value="ECO:0007669"/>
    <property type="project" value="UniProtKB-UniRule"/>
</dbReference>
<keyword evidence="1" id="KW-0238">DNA-binding</keyword>
<evidence type="ECO:0000256" key="2">
    <source>
        <dbReference type="SAM" id="Coils"/>
    </source>
</evidence>
<evidence type="ECO:0000256" key="3">
    <source>
        <dbReference type="SAM" id="MobiDB-lite"/>
    </source>
</evidence>
<name>A0AAV1CI23_OLDCO</name>
<feature type="domain" description="HMG box" evidence="4">
    <location>
        <begin position="417"/>
        <end position="485"/>
    </location>
</feature>
<evidence type="ECO:0000313" key="6">
    <source>
        <dbReference type="Proteomes" id="UP001161247"/>
    </source>
</evidence>
<proteinExistence type="predicted"/>
<reference evidence="5" key="1">
    <citation type="submission" date="2023-03" db="EMBL/GenBank/DDBJ databases">
        <authorList>
            <person name="Julca I."/>
        </authorList>
    </citation>
    <scope>NUCLEOTIDE SEQUENCE</scope>
</reference>
<feature type="region of interest" description="Disordered" evidence="3">
    <location>
        <begin position="1"/>
        <end position="99"/>
    </location>
</feature>
<dbReference type="Pfam" id="PF00505">
    <property type="entry name" value="HMG_box"/>
    <property type="match status" value="3"/>
</dbReference>
<dbReference type="InterPro" id="IPR009071">
    <property type="entry name" value="HMG_box_dom"/>
</dbReference>
<feature type="domain" description="HMG box" evidence="4">
    <location>
        <begin position="173"/>
        <end position="241"/>
    </location>
</feature>
<dbReference type="Gene3D" id="1.10.30.10">
    <property type="entry name" value="High mobility group box domain"/>
    <property type="match status" value="3"/>
</dbReference>
<feature type="compositionally biased region" description="Basic and acidic residues" evidence="3">
    <location>
        <begin position="83"/>
        <end position="99"/>
    </location>
</feature>
<feature type="region of interest" description="Disordered" evidence="3">
    <location>
        <begin position="271"/>
        <end position="291"/>
    </location>
</feature>
<dbReference type="PANTHER" id="PTHR46912:SF1">
    <property type="entry name" value="HIGH MOBILITY GROUP B PROTEIN 13"/>
    <property type="match status" value="1"/>
</dbReference>
<feature type="domain" description="HMG box" evidence="4">
    <location>
        <begin position="291"/>
        <end position="357"/>
    </location>
</feature>
<feature type="compositionally biased region" description="Polar residues" evidence="3">
    <location>
        <begin position="32"/>
        <end position="46"/>
    </location>
</feature>
<organism evidence="5 6">
    <name type="scientific">Oldenlandia corymbosa var. corymbosa</name>
    <dbReference type="NCBI Taxonomy" id="529605"/>
    <lineage>
        <taxon>Eukaryota</taxon>
        <taxon>Viridiplantae</taxon>
        <taxon>Streptophyta</taxon>
        <taxon>Embryophyta</taxon>
        <taxon>Tracheophyta</taxon>
        <taxon>Spermatophyta</taxon>
        <taxon>Magnoliopsida</taxon>
        <taxon>eudicotyledons</taxon>
        <taxon>Gunneridae</taxon>
        <taxon>Pentapetalae</taxon>
        <taxon>asterids</taxon>
        <taxon>lamiids</taxon>
        <taxon>Gentianales</taxon>
        <taxon>Rubiaceae</taxon>
        <taxon>Rubioideae</taxon>
        <taxon>Spermacoceae</taxon>
        <taxon>Hedyotis-Oldenlandia complex</taxon>
        <taxon>Oldenlandia</taxon>
    </lineage>
</organism>
<feature type="DNA-binding region" description="HMG box" evidence="1">
    <location>
        <begin position="291"/>
        <end position="357"/>
    </location>
</feature>
<dbReference type="PROSITE" id="PS50118">
    <property type="entry name" value="HMG_BOX_2"/>
    <property type="match status" value="3"/>
</dbReference>
<dbReference type="GO" id="GO:0005634">
    <property type="term" value="C:nucleus"/>
    <property type="evidence" value="ECO:0007669"/>
    <property type="project" value="UniProtKB-UniRule"/>
</dbReference>
<dbReference type="AlphaFoldDB" id="A0AAV1CI23"/>
<accession>A0AAV1CI23</accession>
<protein>
    <submittedName>
        <fullName evidence="5">OLC1v1029958C2</fullName>
    </submittedName>
</protein>
<feature type="DNA-binding region" description="HMG box" evidence="1">
    <location>
        <begin position="173"/>
        <end position="241"/>
    </location>
</feature>
<keyword evidence="1" id="KW-0539">Nucleus</keyword>
<dbReference type="SUPFAM" id="SSF47095">
    <property type="entry name" value="HMG-box"/>
    <property type="match status" value="3"/>
</dbReference>
<dbReference type="SMART" id="SM00398">
    <property type="entry name" value="HMG"/>
    <property type="match status" value="3"/>
</dbReference>
<feature type="region of interest" description="Disordered" evidence="3">
    <location>
        <begin position="153"/>
        <end position="179"/>
    </location>
</feature>
<feature type="DNA-binding region" description="HMG box" evidence="1">
    <location>
        <begin position="417"/>
        <end position="485"/>
    </location>
</feature>
<gene>
    <name evidence="5" type="ORF">OLC1_LOCUS5464</name>
</gene>
<evidence type="ECO:0000259" key="4">
    <source>
        <dbReference type="PROSITE" id="PS50118"/>
    </source>
</evidence>
<feature type="compositionally biased region" description="Basic and acidic residues" evidence="3">
    <location>
        <begin position="390"/>
        <end position="416"/>
    </location>
</feature>
<evidence type="ECO:0000256" key="1">
    <source>
        <dbReference type="PROSITE-ProRule" id="PRU00267"/>
    </source>
</evidence>
<dbReference type="PANTHER" id="PTHR46912">
    <property type="entry name" value="HIGH MOBILITY GROUP B PROTEIN 13"/>
    <property type="match status" value="1"/>
</dbReference>
<evidence type="ECO:0000313" key="5">
    <source>
        <dbReference type="EMBL" id="CAI9094254.1"/>
    </source>
</evidence>
<sequence length="496" mass="57523">MAAIAETMHHVSDPEPAKKPRSKRALKPKAAPSTNEANILAGTQPSPVAAALTPADSVASKENSLPVSQKKSKKGASKAAAKKQAEPASFEKELQEMQEKLQQMRLEKEQTEELLKVKEEALKQNEEEKEKLHLELKKLQKVKEFKPTMNLPMIQILQDKDQDKKGKKKGDHPKRPSPAYALWCKDQWNEVKKANPDAEFKEISNLLGAKWKTISAEEKKPYEERYQAEKEAYLKIIGNEKREHEAMKLLEEEQKQKIAMELLEQYVQFTQEAEKEKDNKKNKKEKDPLKPKHPISAFFLYSNERRPTLLAENKNILEVAKILGEEWKNMTEKQRAPYEKIANKNKEQYMHEMELYKQKKEEEAASLKKEEEEMMKLHKQEALQLLKKKEKTENIIKKTKENRQKKKEEKEVDPNKPKKPASSFLLFSKEARKTLVEERPGINNSTLSALISLKWKELSDEERQSWNETAAKAMDVYKKELEAYNSKLAAENQQNN</sequence>
<dbReference type="Proteomes" id="UP001161247">
    <property type="component" value="Chromosome 2"/>
</dbReference>
<dbReference type="InterPro" id="IPR036910">
    <property type="entry name" value="HMG_box_dom_sf"/>
</dbReference>